<dbReference type="PANTHER" id="PTHR20961:SF98">
    <property type="entry name" value="GLYCOSYLTRANSFERASE"/>
    <property type="match status" value="1"/>
</dbReference>
<comment type="caution">
    <text evidence="7">The sequence shown here is derived from an EMBL/GenBank/DDBJ whole genome shotgun (WGS) entry which is preliminary data.</text>
</comment>
<dbReference type="EMBL" id="JBAMMX010000019">
    <property type="protein sequence ID" value="KAK6921956.1"/>
    <property type="molecule type" value="Genomic_DNA"/>
</dbReference>
<dbReference type="Pfam" id="PF04577">
    <property type="entry name" value="Glyco_transf_61"/>
    <property type="match status" value="2"/>
</dbReference>
<dbReference type="PANTHER" id="PTHR20961">
    <property type="entry name" value="GLYCOSYLTRANSFERASE"/>
    <property type="match status" value="1"/>
</dbReference>
<keyword evidence="3" id="KW-0808">Transferase</keyword>
<evidence type="ECO:0000259" key="6">
    <source>
        <dbReference type="Pfam" id="PF04577"/>
    </source>
</evidence>
<evidence type="ECO:0000256" key="2">
    <source>
        <dbReference type="ARBA" id="ARBA00022676"/>
    </source>
</evidence>
<protein>
    <submittedName>
        <fullName evidence="7">Glycosyltransferase 61</fullName>
    </submittedName>
</protein>
<dbReference type="GO" id="GO:0016763">
    <property type="term" value="F:pentosyltransferase activity"/>
    <property type="evidence" value="ECO:0007669"/>
    <property type="project" value="UniProtKB-ARBA"/>
</dbReference>
<gene>
    <name evidence="7" type="ORF">RJ641_012463</name>
</gene>
<dbReference type="InterPro" id="IPR007657">
    <property type="entry name" value="Glycosyltransferase_61"/>
</dbReference>
<evidence type="ECO:0000256" key="1">
    <source>
        <dbReference type="ARBA" id="ARBA00004323"/>
    </source>
</evidence>
<dbReference type="Proteomes" id="UP001370490">
    <property type="component" value="Unassembled WGS sequence"/>
</dbReference>
<evidence type="ECO:0000256" key="3">
    <source>
        <dbReference type="ARBA" id="ARBA00022679"/>
    </source>
</evidence>
<proteinExistence type="predicted"/>
<keyword evidence="4" id="KW-0325">Glycoprotein</keyword>
<feature type="domain" description="Glycosyltransferase 61 catalytic" evidence="6">
    <location>
        <begin position="697"/>
        <end position="783"/>
    </location>
</feature>
<sequence>MKKRKGFGEGKSDSGEQCENSNEVDHCVTSTKLISCDRSDGRYDLCSVNGPNVLDPTISTFFASDPTGSTSSQQLTIEKIRPYPRKWENLTMPGIKEFILTSDPSGPRCKVQHQAPALVFSAGGYTGNFFHDFNDGFVPLFITVHSVFTSDQDFVLVIDKSLDWWVSKYKELLNAFSKHPIINLDKDNNTHCFPYTKIGLVSHGFMTIDPKLIPSSKTFIHFHEFLNNAYTQKNPITLDPHPTRPRLILASRSGNGGRVILNQVEVKQVIENLGFEVIVFEPTRRTPLSHAYELINSSQVMIGVHGAALTHLLFLRPRSVFMQIVPIGDEWVAEACFGKPAKAMELEYLEYRIGVEESSLIDEFGKDHVLLRDPRGLQKNGWSSEIMDIYLKKQNVKLDLGRFREYLKIAYKKAKKLKLEAMKTTSSLAILCCLLLFIKAFFIMKFNFWLFPKLSLANSISTQGTRHSDPLKGAPKDPIPSLPTQVTHVGLITCDRSHYHYDICSIKGPTVLDPTISTFCSVDPGHSKPSSPSIEKIKPYPRKWQELAMSQVKEVTLISSPKRPKCDVQHQIPALVFSTGGFIGNLWHDFGDGFIPLYVTVNTIFMNQEFVIVIDQSRDWWIHKYTDLLQVFSKHRIIRMNQETSTHCFPWAVIGLISHGFMTIEPKWLPNSKNIHHFHALLANIYGRNLSSISSINHAPDAPPRLALAGRPRGGVAYGRLWLNQDQVKRVAEEIGFEVIEFQPNTSTPMHENYAIISSSHALIGLHGAALTHLLFLRPGSVLLQIVPIGLDWLADVCYGHPAKVLGMDYMEYKIGVEESSLSEKYGKDDIVLKDPEALTREGWSKKLIDLYSRSQNVKLDMARFRVHLEEAYKRAKDFMLKQDQSVSPGHAKGS</sequence>
<accession>A0AAN8V255</accession>
<feature type="domain" description="Glycosyltransferase 61 catalytic" evidence="6">
    <location>
        <begin position="224"/>
        <end position="321"/>
    </location>
</feature>
<feature type="region of interest" description="Disordered" evidence="5">
    <location>
        <begin position="1"/>
        <end position="21"/>
    </location>
</feature>
<dbReference type="GO" id="GO:0000139">
    <property type="term" value="C:Golgi membrane"/>
    <property type="evidence" value="ECO:0007669"/>
    <property type="project" value="UniProtKB-SubCell"/>
</dbReference>
<dbReference type="InterPro" id="IPR049625">
    <property type="entry name" value="Glyco_transf_61_cat"/>
</dbReference>
<evidence type="ECO:0000256" key="4">
    <source>
        <dbReference type="ARBA" id="ARBA00023180"/>
    </source>
</evidence>
<name>A0AAN8V255_9MAGN</name>
<organism evidence="7 8">
    <name type="scientific">Dillenia turbinata</name>
    <dbReference type="NCBI Taxonomy" id="194707"/>
    <lineage>
        <taxon>Eukaryota</taxon>
        <taxon>Viridiplantae</taxon>
        <taxon>Streptophyta</taxon>
        <taxon>Embryophyta</taxon>
        <taxon>Tracheophyta</taxon>
        <taxon>Spermatophyta</taxon>
        <taxon>Magnoliopsida</taxon>
        <taxon>eudicotyledons</taxon>
        <taxon>Gunneridae</taxon>
        <taxon>Pentapetalae</taxon>
        <taxon>Dilleniales</taxon>
        <taxon>Dilleniaceae</taxon>
        <taxon>Dillenia</taxon>
    </lineage>
</organism>
<dbReference type="AlphaFoldDB" id="A0AAN8V255"/>
<evidence type="ECO:0000256" key="5">
    <source>
        <dbReference type="SAM" id="MobiDB-lite"/>
    </source>
</evidence>
<keyword evidence="2" id="KW-0328">Glycosyltransferase</keyword>
<comment type="subcellular location">
    <subcellularLocation>
        <location evidence="1">Golgi apparatus membrane</location>
        <topology evidence="1">Single-pass type II membrane protein</topology>
    </subcellularLocation>
</comment>
<reference evidence="7 8" key="1">
    <citation type="submission" date="2023-12" db="EMBL/GenBank/DDBJ databases">
        <title>A high-quality genome assembly for Dillenia turbinata (Dilleniales).</title>
        <authorList>
            <person name="Chanderbali A."/>
        </authorList>
    </citation>
    <scope>NUCLEOTIDE SEQUENCE [LARGE SCALE GENOMIC DNA]</scope>
    <source>
        <strain evidence="7">LSX21</strain>
        <tissue evidence="7">Leaf</tissue>
    </source>
</reference>
<keyword evidence="8" id="KW-1185">Reference proteome</keyword>
<evidence type="ECO:0000313" key="8">
    <source>
        <dbReference type="Proteomes" id="UP001370490"/>
    </source>
</evidence>
<evidence type="ECO:0000313" key="7">
    <source>
        <dbReference type="EMBL" id="KAK6921956.1"/>
    </source>
</evidence>
<feature type="compositionally biased region" description="Basic and acidic residues" evidence="5">
    <location>
        <begin position="1"/>
        <end position="14"/>
    </location>
</feature>